<protein>
    <recommendedName>
        <fullName evidence="7">Beta-glucosidase</fullName>
    </recommendedName>
</protein>
<sequence>MDPLAILILRNILSSASPGKTYCGVTATKVLCLELYKQTELILHTGKLSGGKNQEGITFYNNLINKLLAVGIIPVVTLSHWDIPQALDDEYGGFLSPEIT</sequence>
<dbReference type="Gene3D" id="3.20.20.80">
    <property type="entry name" value="Glycosidases"/>
    <property type="match status" value="1"/>
</dbReference>
<keyword evidence="2" id="KW-0378">Hydrolase</keyword>
<comment type="similarity">
    <text evidence="1 4">Belongs to the glycosyl hydrolase 1 family.</text>
</comment>
<comment type="caution">
    <text evidence="5">The sequence shown here is derived from an EMBL/GenBank/DDBJ whole genome shotgun (WGS) entry which is preliminary data.</text>
</comment>
<dbReference type="Proteomes" id="UP001187471">
    <property type="component" value="Unassembled WGS sequence"/>
</dbReference>
<dbReference type="InterPro" id="IPR001360">
    <property type="entry name" value="Glyco_hydro_1"/>
</dbReference>
<proteinExistence type="inferred from homology"/>
<dbReference type="GO" id="GO:0008422">
    <property type="term" value="F:beta-glucosidase activity"/>
    <property type="evidence" value="ECO:0007669"/>
    <property type="project" value="TreeGrafter"/>
</dbReference>
<evidence type="ECO:0000256" key="2">
    <source>
        <dbReference type="ARBA" id="ARBA00022801"/>
    </source>
</evidence>
<keyword evidence="3" id="KW-0326">Glycosidase</keyword>
<dbReference type="EMBL" id="JAVXUO010000069">
    <property type="protein sequence ID" value="KAK2995713.1"/>
    <property type="molecule type" value="Genomic_DNA"/>
</dbReference>
<dbReference type="PANTHER" id="PTHR10353:SF137">
    <property type="entry name" value="MYROSINASE 3-RELATED"/>
    <property type="match status" value="1"/>
</dbReference>
<organism evidence="5 6">
    <name type="scientific">Escallonia rubra</name>
    <dbReference type="NCBI Taxonomy" id="112253"/>
    <lineage>
        <taxon>Eukaryota</taxon>
        <taxon>Viridiplantae</taxon>
        <taxon>Streptophyta</taxon>
        <taxon>Embryophyta</taxon>
        <taxon>Tracheophyta</taxon>
        <taxon>Spermatophyta</taxon>
        <taxon>Magnoliopsida</taxon>
        <taxon>eudicotyledons</taxon>
        <taxon>Gunneridae</taxon>
        <taxon>Pentapetalae</taxon>
        <taxon>asterids</taxon>
        <taxon>campanulids</taxon>
        <taxon>Escalloniales</taxon>
        <taxon>Escalloniaceae</taxon>
        <taxon>Escallonia</taxon>
    </lineage>
</organism>
<dbReference type="GO" id="GO:0005975">
    <property type="term" value="P:carbohydrate metabolic process"/>
    <property type="evidence" value="ECO:0007669"/>
    <property type="project" value="InterPro"/>
</dbReference>
<name>A0AA88UVL1_9ASTE</name>
<keyword evidence="6" id="KW-1185">Reference proteome</keyword>
<reference evidence="5" key="1">
    <citation type="submission" date="2022-12" db="EMBL/GenBank/DDBJ databases">
        <title>Draft genome assemblies for two species of Escallonia (Escalloniales).</title>
        <authorList>
            <person name="Chanderbali A."/>
            <person name="Dervinis C."/>
            <person name="Anghel I."/>
            <person name="Soltis D."/>
            <person name="Soltis P."/>
            <person name="Zapata F."/>
        </authorList>
    </citation>
    <scope>NUCLEOTIDE SEQUENCE</scope>
    <source>
        <strain evidence="5">UCBG92.1500</strain>
        <tissue evidence="5">Leaf</tissue>
    </source>
</reference>
<dbReference type="InterPro" id="IPR017853">
    <property type="entry name" value="GH"/>
</dbReference>
<accession>A0AA88UVL1</accession>
<evidence type="ECO:0000256" key="4">
    <source>
        <dbReference type="RuleBase" id="RU003690"/>
    </source>
</evidence>
<gene>
    <name evidence="5" type="ORF">RJ640_020179</name>
</gene>
<dbReference type="SUPFAM" id="SSF51445">
    <property type="entry name" value="(Trans)glycosidases"/>
    <property type="match status" value="1"/>
</dbReference>
<evidence type="ECO:0000256" key="3">
    <source>
        <dbReference type="ARBA" id="ARBA00023295"/>
    </source>
</evidence>
<evidence type="ECO:0000313" key="5">
    <source>
        <dbReference type="EMBL" id="KAK2995713.1"/>
    </source>
</evidence>
<dbReference type="Pfam" id="PF00232">
    <property type="entry name" value="Glyco_hydro_1"/>
    <property type="match status" value="1"/>
</dbReference>
<evidence type="ECO:0000256" key="1">
    <source>
        <dbReference type="ARBA" id="ARBA00010838"/>
    </source>
</evidence>
<evidence type="ECO:0008006" key="7">
    <source>
        <dbReference type="Google" id="ProtNLM"/>
    </source>
</evidence>
<dbReference type="PANTHER" id="PTHR10353">
    <property type="entry name" value="GLYCOSYL HYDROLASE"/>
    <property type="match status" value="1"/>
</dbReference>
<evidence type="ECO:0000313" key="6">
    <source>
        <dbReference type="Proteomes" id="UP001187471"/>
    </source>
</evidence>
<dbReference type="AlphaFoldDB" id="A0AA88UVL1"/>